<feature type="transmembrane region" description="Helical" evidence="2">
    <location>
        <begin position="58"/>
        <end position="77"/>
    </location>
</feature>
<feature type="compositionally biased region" description="Gly residues" evidence="1">
    <location>
        <begin position="216"/>
        <end position="229"/>
    </location>
</feature>
<keyword evidence="4" id="KW-1185">Reference proteome</keyword>
<feature type="region of interest" description="Disordered" evidence="1">
    <location>
        <begin position="155"/>
        <end position="235"/>
    </location>
</feature>
<keyword evidence="2" id="KW-1133">Transmembrane helix</keyword>
<feature type="region of interest" description="Disordered" evidence="1">
    <location>
        <begin position="1"/>
        <end position="33"/>
    </location>
</feature>
<evidence type="ECO:0000313" key="4">
    <source>
        <dbReference type="Proteomes" id="UP000236333"/>
    </source>
</evidence>
<dbReference type="EMBL" id="PGGS01000027">
    <property type="protein sequence ID" value="PNH11548.1"/>
    <property type="molecule type" value="Genomic_DNA"/>
</dbReference>
<feature type="compositionally biased region" description="Polar residues" evidence="1">
    <location>
        <begin position="13"/>
        <end position="25"/>
    </location>
</feature>
<name>A0A2J8AG92_9CHLO</name>
<gene>
    <name evidence="3" type="ORF">TSOC_001667</name>
</gene>
<sequence length="235" mass="22787">MGMVGAHSPSSPPCTKNPVSLNRAQQRCHRPSRARARALTVRAVFDEMEAFTNLMTPGAASVVTAMIAATSVSLNLYGGLLTERKRADLAKQVGARARTWGPGGGAGYYGNGGGGGGAPPGSGAEDGYGNGSGGYSSSNGGNSAGGGGSGRYWIGNGGGGGRAGPAPYLPGPSPGGMVTPGLGGATQRRLQQPQQQPAGAGAGQGRAGEAGTAPRNGGGGGHDSGGQAGDGEAQR</sequence>
<evidence type="ECO:0000256" key="2">
    <source>
        <dbReference type="SAM" id="Phobius"/>
    </source>
</evidence>
<evidence type="ECO:0000313" key="3">
    <source>
        <dbReference type="EMBL" id="PNH11548.1"/>
    </source>
</evidence>
<accession>A0A2J8AG92</accession>
<reference evidence="3 4" key="1">
    <citation type="journal article" date="2017" name="Mol. Biol. Evol.">
        <title>The 4-celled Tetrabaena socialis nuclear genome reveals the essential components for genetic control of cell number at the origin of multicellularity in the volvocine lineage.</title>
        <authorList>
            <person name="Featherston J."/>
            <person name="Arakaki Y."/>
            <person name="Hanschen E.R."/>
            <person name="Ferris P.J."/>
            <person name="Michod R.E."/>
            <person name="Olson B.J.S.C."/>
            <person name="Nozaki H."/>
            <person name="Durand P.M."/>
        </authorList>
    </citation>
    <scope>NUCLEOTIDE SEQUENCE [LARGE SCALE GENOMIC DNA]</scope>
    <source>
        <strain evidence="3 4">NIES-571</strain>
    </source>
</reference>
<proteinExistence type="predicted"/>
<dbReference type="AlphaFoldDB" id="A0A2J8AG92"/>
<dbReference type="Proteomes" id="UP000236333">
    <property type="component" value="Unassembled WGS sequence"/>
</dbReference>
<evidence type="ECO:0000256" key="1">
    <source>
        <dbReference type="SAM" id="MobiDB-lite"/>
    </source>
</evidence>
<keyword evidence="2" id="KW-0472">Membrane</keyword>
<feature type="compositionally biased region" description="Low complexity" evidence="1">
    <location>
        <begin position="185"/>
        <end position="199"/>
    </location>
</feature>
<protein>
    <submittedName>
        <fullName evidence="3">Uncharacterized protein</fullName>
    </submittedName>
</protein>
<organism evidence="3 4">
    <name type="scientific">Tetrabaena socialis</name>
    <dbReference type="NCBI Taxonomy" id="47790"/>
    <lineage>
        <taxon>Eukaryota</taxon>
        <taxon>Viridiplantae</taxon>
        <taxon>Chlorophyta</taxon>
        <taxon>core chlorophytes</taxon>
        <taxon>Chlorophyceae</taxon>
        <taxon>CS clade</taxon>
        <taxon>Chlamydomonadales</taxon>
        <taxon>Tetrabaenaceae</taxon>
        <taxon>Tetrabaena</taxon>
    </lineage>
</organism>
<comment type="caution">
    <text evidence="3">The sequence shown here is derived from an EMBL/GenBank/DDBJ whole genome shotgun (WGS) entry which is preliminary data.</text>
</comment>
<keyword evidence="2" id="KW-0812">Transmembrane</keyword>
<dbReference type="OrthoDB" id="531190at2759"/>